<keyword evidence="1" id="KW-1133">Transmembrane helix</keyword>
<dbReference type="RefSeq" id="WP_311434910.1">
    <property type="nucleotide sequence ID" value="NZ_JBCGUI010000005.1"/>
</dbReference>
<evidence type="ECO:0000256" key="1">
    <source>
        <dbReference type="SAM" id="Phobius"/>
    </source>
</evidence>
<name>A0AAE4G7U9_9BURK</name>
<evidence type="ECO:0000256" key="2">
    <source>
        <dbReference type="SAM" id="SignalP"/>
    </source>
</evidence>
<protein>
    <submittedName>
        <fullName evidence="3">TraA family conjugative transfer protein</fullName>
    </submittedName>
</protein>
<feature type="transmembrane region" description="Helical" evidence="1">
    <location>
        <begin position="51"/>
        <end position="74"/>
    </location>
</feature>
<gene>
    <name evidence="3" type="primary">traA</name>
    <name evidence="3" type="ORF">RJN63_11155</name>
</gene>
<dbReference type="InterPro" id="IPR059173">
    <property type="entry name" value="TraA_dom"/>
</dbReference>
<keyword evidence="1" id="KW-0812">Transmembrane</keyword>
<feature type="chain" id="PRO_5041967626" evidence="2">
    <location>
        <begin position="36"/>
        <end position="106"/>
    </location>
</feature>
<organism evidence="3">
    <name type="scientific">Herbaspirillum huttiense subsp. nephrolepidis</name>
    <dbReference type="NCBI Taxonomy" id="3075126"/>
    <lineage>
        <taxon>Bacteria</taxon>
        <taxon>Pseudomonadati</taxon>
        <taxon>Pseudomonadota</taxon>
        <taxon>Betaproteobacteria</taxon>
        <taxon>Burkholderiales</taxon>
        <taxon>Oxalobacteraceae</taxon>
        <taxon>Herbaspirillum</taxon>
    </lineage>
</organism>
<dbReference type="NCBIfam" id="NF041281">
    <property type="entry name" value="TraA_gammapb"/>
    <property type="match status" value="1"/>
</dbReference>
<evidence type="ECO:0000313" key="3">
    <source>
        <dbReference type="EMBL" id="MDT0337387.1"/>
    </source>
</evidence>
<dbReference type="EMBL" id="JAVRAA010000005">
    <property type="protein sequence ID" value="MDT0337387.1"/>
    <property type="molecule type" value="Genomic_DNA"/>
</dbReference>
<sequence>MMKKLMRAPLELKNNATTTLYLTAAVILCAVSAQAATDATFQEIVDKLIAWLTGSLGMTFSLGALAIGLTIGMIKQSIMGVAVGIGIALACSIGPAVLMGIFTAAL</sequence>
<dbReference type="AlphaFoldDB" id="A0AAE4G7U9"/>
<keyword evidence="2" id="KW-0732">Signal</keyword>
<feature type="transmembrane region" description="Helical" evidence="1">
    <location>
        <begin position="81"/>
        <end position="105"/>
    </location>
</feature>
<comment type="caution">
    <text evidence="3">The sequence shown here is derived from an EMBL/GenBank/DDBJ whole genome shotgun (WGS) entry which is preliminary data.</text>
</comment>
<feature type="signal peptide" evidence="2">
    <location>
        <begin position="1"/>
        <end position="35"/>
    </location>
</feature>
<accession>A0AAE4G7U9</accession>
<proteinExistence type="predicted"/>
<keyword evidence="1" id="KW-0472">Membrane</keyword>
<reference evidence="3" key="1">
    <citation type="submission" date="2023-02" db="EMBL/GenBank/DDBJ databases">
        <title>Description of Herbaspirillum huttiense subsp. nephrolepsisexaltata and Herbaspirillum huttiense subsp. lycopersicon.</title>
        <authorList>
            <person name="Poudel M."/>
            <person name="Sharma A."/>
            <person name="Goss E."/>
            <person name="Tapia J.H."/>
            <person name="Harmon C.M."/>
            <person name="Jones J.B."/>
        </authorList>
    </citation>
    <scope>NUCLEOTIDE SEQUENCE</scope>
    <source>
        <strain evidence="3">NC40101</strain>
    </source>
</reference>